<dbReference type="AlphaFoldDB" id="A0AA38JM09"/>
<comment type="caution">
    <text evidence="3">The sequence shown here is derived from an EMBL/GenBank/DDBJ whole genome shotgun (WGS) entry which is preliminary data.</text>
</comment>
<proteinExistence type="predicted"/>
<dbReference type="PROSITE" id="PS50181">
    <property type="entry name" value="FBOX"/>
    <property type="match status" value="1"/>
</dbReference>
<evidence type="ECO:0000259" key="2">
    <source>
        <dbReference type="PROSITE" id="PS50181"/>
    </source>
</evidence>
<dbReference type="Proteomes" id="UP001176059">
    <property type="component" value="Unassembled WGS sequence"/>
</dbReference>
<dbReference type="InterPro" id="IPR032675">
    <property type="entry name" value="LRR_dom_sf"/>
</dbReference>
<dbReference type="SUPFAM" id="SSF52047">
    <property type="entry name" value="RNI-like"/>
    <property type="match status" value="1"/>
</dbReference>
<feature type="domain" description="F-box" evidence="2">
    <location>
        <begin position="114"/>
        <end position="170"/>
    </location>
</feature>
<evidence type="ECO:0000256" key="1">
    <source>
        <dbReference type="SAM" id="MobiDB-lite"/>
    </source>
</evidence>
<dbReference type="InterPro" id="IPR036047">
    <property type="entry name" value="F-box-like_dom_sf"/>
</dbReference>
<dbReference type="EMBL" id="JANVFO010000021">
    <property type="protein sequence ID" value="KAJ3732880.1"/>
    <property type="molecule type" value="Genomic_DNA"/>
</dbReference>
<evidence type="ECO:0000313" key="3">
    <source>
        <dbReference type="EMBL" id="KAJ3732880.1"/>
    </source>
</evidence>
<dbReference type="Pfam" id="PF00646">
    <property type="entry name" value="F-box"/>
    <property type="match status" value="1"/>
</dbReference>
<dbReference type="Gene3D" id="3.80.10.10">
    <property type="entry name" value="Ribonuclease Inhibitor"/>
    <property type="match status" value="1"/>
</dbReference>
<organism evidence="3 4">
    <name type="scientific">Lentinula guzmanii</name>
    <dbReference type="NCBI Taxonomy" id="2804957"/>
    <lineage>
        <taxon>Eukaryota</taxon>
        <taxon>Fungi</taxon>
        <taxon>Dikarya</taxon>
        <taxon>Basidiomycota</taxon>
        <taxon>Agaricomycotina</taxon>
        <taxon>Agaricomycetes</taxon>
        <taxon>Agaricomycetidae</taxon>
        <taxon>Agaricales</taxon>
        <taxon>Marasmiineae</taxon>
        <taxon>Omphalotaceae</taxon>
        <taxon>Lentinula</taxon>
    </lineage>
</organism>
<keyword evidence="4" id="KW-1185">Reference proteome</keyword>
<feature type="region of interest" description="Disordered" evidence="1">
    <location>
        <begin position="465"/>
        <end position="495"/>
    </location>
</feature>
<reference evidence="3" key="1">
    <citation type="submission" date="2022-08" db="EMBL/GenBank/DDBJ databases">
        <authorList>
            <consortium name="DOE Joint Genome Institute"/>
            <person name="Min B."/>
            <person name="Sierra-Patev S."/>
            <person name="Naranjo-Ortiz M."/>
            <person name="Looney B."/>
            <person name="Konkel Z."/>
            <person name="Slot J.C."/>
            <person name="Sakamoto Y."/>
            <person name="Steenwyk J.L."/>
            <person name="Rokas A."/>
            <person name="Carro J."/>
            <person name="Camarero S."/>
            <person name="Ferreira P."/>
            <person name="Molpeceres G."/>
            <person name="Ruiz-duenas F.J."/>
            <person name="Serrano A."/>
            <person name="Henrissat B."/>
            <person name="Drula E."/>
            <person name="Hughes K.W."/>
            <person name="Mata J.L."/>
            <person name="Ishikawa N.K."/>
            <person name="Vargas-Isla R."/>
            <person name="Ushijima S."/>
            <person name="Smith C.A."/>
            <person name="Ahrendt S."/>
            <person name="Andreopoulos W."/>
            <person name="He G."/>
            <person name="LaButti K."/>
            <person name="Lipzen A."/>
            <person name="Ng V."/>
            <person name="Riley R."/>
            <person name="Sandor L."/>
            <person name="Barry K."/>
            <person name="Martinez A.T."/>
            <person name="Xiao Y."/>
            <person name="Gibbons J.G."/>
            <person name="Terashima K."/>
            <person name="Hibbett D.S."/>
            <person name="Grigoriev I.V."/>
        </authorList>
    </citation>
    <scope>NUCLEOTIDE SEQUENCE</scope>
    <source>
        <strain evidence="3">ET3784</strain>
    </source>
</reference>
<dbReference type="InterPro" id="IPR001810">
    <property type="entry name" value="F-box_dom"/>
</dbReference>
<dbReference type="SUPFAM" id="SSF81383">
    <property type="entry name" value="F-box domain"/>
    <property type="match status" value="1"/>
</dbReference>
<protein>
    <recommendedName>
        <fullName evidence="2">F-box domain-containing protein</fullName>
    </recommendedName>
</protein>
<accession>A0AA38JM09</accession>
<reference evidence="3" key="2">
    <citation type="journal article" date="2023" name="Proc. Natl. Acad. Sci. U.S.A.">
        <title>A global phylogenomic analysis of the shiitake genus Lentinula.</title>
        <authorList>
            <person name="Sierra-Patev S."/>
            <person name="Min B."/>
            <person name="Naranjo-Ortiz M."/>
            <person name="Looney B."/>
            <person name="Konkel Z."/>
            <person name="Slot J.C."/>
            <person name="Sakamoto Y."/>
            <person name="Steenwyk J.L."/>
            <person name="Rokas A."/>
            <person name="Carro J."/>
            <person name="Camarero S."/>
            <person name="Ferreira P."/>
            <person name="Molpeceres G."/>
            <person name="Ruiz-Duenas F.J."/>
            <person name="Serrano A."/>
            <person name="Henrissat B."/>
            <person name="Drula E."/>
            <person name="Hughes K.W."/>
            <person name="Mata J.L."/>
            <person name="Ishikawa N.K."/>
            <person name="Vargas-Isla R."/>
            <person name="Ushijima S."/>
            <person name="Smith C.A."/>
            <person name="Donoghue J."/>
            <person name="Ahrendt S."/>
            <person name="Andreopoulos W."/>
            <person name="He G."/>
            <person name="LaButti K."/>
            <person name="Lipzen A."/>
            <person name="Ng V."/>
            <person name="Riley R."/>
            <person name="Sandor L."/>
            <person name="Barry K."/>
            <person name="Martinez A.T."/>
            <person name="Xiao Y."/>
            <person name="Gibbons J.G."/>
            <person name="Terashima K."/>
            <person name="Grigoriev I.V."/>
            <person name="Hibbett D."/>
        </authorList>
    </citation>
    <scope>NUCLEOTIDE SEQUENCE</scope>
    <source>
        <strain evidence="3">ET3784</strain>
    </source>
</reference>
<gene>
    <name evidence="3" type="ORF">DFJ43DRAFT_1071808</name>
</gene>
<feature type="compositionally biased region" description="Acidic residues" evidence="1">
    <location>
        <begin position="468"/>
        <end position="489"/>
    </location>
</feature>
<sequence>MISTVTIPSDDLDGSVAQYTWPQECISMDLCVKCGDSLELNLHQLRFSESLSCVRAGYYPFGSERAAYDKLLGDTQIELDRCQKEIDRVEILCNTLIASKQLLQANKRLIHSILSPIHKLPLDLLGNIFEHVCYGSNYISGFNVPTLKLSRVCHRWRRLVSSMPVLWSSFQFSEKEYARHNLLPLLGLFLRRSHPCPIDFQLDDINGYESSSRSSKNMSSLLLHSDRWRHVEIRSQFPSAYLLQPLIKRGAQLPSLKSLTLGMGNDETGDPDFPMTCANLKSLTLNQRGLELQFPRPTITRLVLKYMSCKSALSLISHCPNVQDVVLKGLDQGSDLPTPAYKCNANKLALSCPPSYKQSTISNLLRGIDFDQLTSLNIDDDGYDTQFDWSDIRKVCLMLERSPINLTSLSFRLCVESFSINRVLHVFYHMPLLTELEIGERRNQTGTIYPILKSLIAPQTSEAVMGGMDEDGGGLEDLSDDGEDEADLDKDDKKDDTEIPEGLCLLPKLTKLRLIIRPRPKLLLKLLRSRWRPSLLPPRSGRFSTQESNRLEVVPDHGQCVCLRSFHLMYPGSPRNKATLRLIVFKRNLESFKNDGMDVEVKW</sequence>
<evidence type="ECO:0000313" key="4">
    <source>
        <dbReference type="Proteomes" id="UP001176059"/>
    </source>
</evidence>
<name>A0AA38JM09_9AGAR</name>